<evidence type="ECO:0000256" key="3">
    <source>
        <dbReference type="ARBA" id="ARBA00022516"/>
    </source>
</evidence>
<dbReference type="InterPro" id="IPR015876">
    <property type="entry name" value="Acyl-CoA_DS"/>
</dbReference>
<dbReference type="GO" id="GO:0006636">
    <property type="term" value="P:unsaturated fatty acid biosynthetic process"/>
    <property type="evidence" value="ECO:0007669"/>
    <property type="project" value="TreeGrafter"/>
</dbReference>
<feature type="domain" description="Fatty acid desaturase" evidence="15">
    <location>
        <begin position="28"/>
        <end position="229"/>
    </location>
</feature>
<dbReference type="AlphaFoldDB" id="A0A7R9LYN5"/>
<keyword evidence="6" id="KW-0276">Fatty acid metabolism</keyword>
<evidence type="ECO:0000256" key="5">
    <source>
        <dbReference type="ARBA" id="ARBA00022723"/>
    </source>
</evidence>
<keyword evidence="5" id="KW-0479">Metal-binding</keyword>
<dbReference type="GO" id="GO:0004768">
    <property type="term" value="F:stearoyl-CoA 9-desaturase activity"/>
    <property type="evidence" value="ECO:0007669"/>
    <property type="project" value="TreeGrafter"/>
</dbReference>
<comment type="domain">
    <text evidence="13">The histidine box domains are involved in binding the catalytic metal ions.</text>
</comment>
<keyword evidence="12 13" id="KW-0275">Fatty acid biosynthesis</keyword>
<evidence type="ECO:0000256" key="9">
    <source>
        <dbReference type="ARBA" id="ARBA00023004"/>
    </source>
</evidence>
<evidence type="ECO:0000256" key="7">
    <source>
        <dbReference type="ARBA" id="ARBA00022989"/>
    </source>
</evidence>
<comment type="similarity">
    <text evidence="2 13">Belongs to the fatty acid desaturase type 1 family.</text>
</comment>
<accession>A0A7R9LYN5</accession>
<sequence>MFLILHLGGLYGLYIACFYSSFGLHLYIALLNVLCGLGILAGAHRLWAHRSYKAGVPLRVFLAFLQTAAVQNDIYEWSRDHRLHHKHSDTDADPHNANRGFFFSHIGWLMCKKHRQVKHMGKQLDMSDLWNDPIIRFQRYYYIPLAIVIRFTLFTYVPMNFWGVSIWDGIAVNMLALVVTLNHTWLVNSAAHIFGYKPYDINIRPNENRCVVYLALGEGYHNYHHTFPYDYSASEYGWKDAFNPATAFIDLCAKYGLAYDLRKPSEDMIDSRMKRTGNGGQKLTSIHNGLNYFFGVMSASWTMVVYLLVKLF</sequence>
<gene>
    <name evidence="16" type="ORF">ONB1V03_LOCUS7710</name>
</gene>
<feature type="transmembrane region" description="Helical" evidence="14">
    <location>
        <begin position="290"/>
        <end position="309"/>
    </location>
</feature>
<evidence type="ECO:0000256" key="11">
    <source>
        <dbReference type="ARBA" id="ARBA00023136"/>
    </source>
</evidence>
<dbReference type="PANTHER" id="PTHR11351:SF31">
    <property type="entry name" value="DESATURASE 1, ISOFORM A-RELATED"/>
    <property type="match status" value="1"/>
</dbReference>
<protein>
    <recommendedName>
        <fullName evidence="15">Fatty acid desaturase domain-containing protein</fullName>
    </recommendedName>
</protein>
<comment type="cofactor">
    <cofactor evidence="13">
        <name>Fe(2+)</name>
        <dbReference type="ChEBI" id="CHEBI:29033"/>
    </cofactor>
</comment>
<evidence type="ECO:0000313" key="16">
    <source>
        <dbReference type="EMBL" id="CAD7650256.1"/>
    </source>
</evidence>
<organism evidence="16">
    <name type="scientific">Oppiella nova</name>
    <dbReference type="NCBI Taxonomy" id="334625"/>
    <lineage>
        <taxon>Eukaryota</taxon>
        <taxon>Metazoa</taxon>
        <taxon>Ecdysozoa</taxon>
        <taxon>Arthropoda</taxon>
        <taxon>Chelicerata</taxon>
        <taxon>Arachnida</taxon>
        <taxon>Acari</taxon>
        <taxon>Acariformes</taxon>
        <taxon>Sarcoptiformes</taxon>
        <taxon>Oribatida</taxon>
        <taxon>Brachypylina</taxon>
        <taxon>Oppioidea</taxon>
        <taxon>Oppiidae</taxon>
        <taxon>Oppiella</taxon>
    </lineage>
</organism>
<dbReference type="EMBL" id="OC918864">
    <property type="protein sequence ID" value="CAD7650256.1"/>
    <property type="molecule type" value="Genomic_DNA"/>
</dbReference>
<feature type="transmembrane region" description="Helical" evidence="14">
    <location>
        <begin position="12"/>
        <end position="43"/>
    </location>
</feature>
<keyword evidence="8 13" id="KW-0560">Oxidoreductase</keyword>
<dbReference type="InterPro" id="IPR005804">
    <property type="entry name" value="FA_desaturase_dom"/>
</dbReference>
<proteinExistence type="inferred from homology"/>
<dbReference type="OrthoDB" id="6406588at2759"/>
<evidence type="ECO:0000256" key="8">
    <source>
        <dbReference type="ARBA" id="ARBA00023002"/>
    </source>
</evidence>
<keyword evidence="10" id="KW-0443">Lipid metabolism</keyword>
<keyword evidence="11 14" id="KW-0472">Membrane</keyword>
<dbReference type="PROSITE" id="PS00476">
    <property type="entry name" value="FATTY_ACID_DESATUR_1"/>
    <property type="match status" value="1"/>
</dbReference>
<keyword evidence="17" id="KW-1185">Reference proteome</keyword>
<dbReference type="EMBL" id="CAJPVJ010004039">
    <property type="protein sequence ID" value="CAG2168219.1"/>
    <property type="molecule type" value="Genomic_DNA"/>
</dbReference>
<evidence type="ECO:0000259" key="15">
    <source>
        <dbReference type="Pfam" id="PF00487"/>
    </source>
</evidence>
<dbReference type="PRINTS" id="PR00075">
    <property type="entry name" value="FACDDSATRASE"/>
</dbReference>
<keyword evidence="9" id="KW-0408">Iron</keyword>
<dbReference type="PANTHER" id="PTHR11351">
    <property type="entry name" value="ACYL-COA DESATURASE"/>
    <property type="match status" value="1"/>
</dbReference>
<feature type="transmembrane region" description="Helical" evidence="14">
    <location>
        <begin position="165"/>
        <end position="187"/>
    </location>
</feature>
<evidence type="ECO:0000256" key="2">
    <source>
        <dbReference type="ARBA" id="ARBA00009295"/>
    </source>
</evidence>
<evidence type="ECO:0000256" key="12">
    <source>
        <dbReference type="ARBA" id="ARBA00023160"/>
    </source>
</evidence>
<comment type="subcellular location">
    <subcellularLocation>
        <location evidence="1">Membrane</location>
        <topology evidence="1">Multi-pass membrane protein</topology>
    </subcellularLocation>
</comment>
<reference evidence="16" key="1">
    <citation type="submission" date="2020-11" db="EMBL/GenBank/DDBJ databases">
        <authorList>
            <person name="Tran Van P."/>
        </authorList>
    </citation>
    <scope>NUCLEOTIDE SEQUENCE</scope>
</reference>
<dbReference type="GO" id="GO:0005506">
    <property type="term" value="F:iron ion binding"/>
    <property type="evidence" value="ECO:0007669"/>
    <property type="project" value="TreeGrafter"/>
</dbReference>
<keyword evidence="4 13" id="KW-0812">Transmembrane</keyword>
<name>A0A7R9LYN5_9ACAR</name>
<evidence type="ECO:0000256" key="14">
    <source>
        <dbReference type="SAM" id="Phobius"/>
    </source>
</evidence>
<evidence type="ECO:0000256" key="4">
    <source>
        <dbReference type="ARBA" id="ARBA00022692"/>
    </source>
</evidence>
<evidence type="ECO:0000313" key="17">
    <source>
        <dbReference type="Proteomes" id="UP000728032"/>
    </source>
</evidence>
<dbReference type="Pfam" id="PF00487">
    <property type="entry name" value="FA_desaturase"/>
    <property type="match status" value="1"/>
</dbReference>
<dbReference type="InterPro" id="IPR001522">
    <property type="entry name" value="FADS-1_CS"/>
</dbReference>
<keyword evidence="3 13" id="KW-0444">Lipid biosynthesis</keyword>
<evidence type="ECO:0000256" key="1">
    <source>
        <dbReference type="ARBA" id="ARBA00004141"/>
    </source>
</evidence>
<evidence type="ECO:0000256" key="10">
    <source>
        <dbReference type="ARBA" id="ARBA00023098"/>
    </source>
</evidence>
<evidence type="ECO:0000256" key="13">
    <source>
        <dbReference type="RuleBase" id="RU000581"/>
    </source>
</evidence>
<dbReference type="GO" id="GO:0005789">
    <property type="term" value="C:endoplasmic reticulum membrane"/>
    <property type="evidence" value="ECO:0007669"/>
    <property type="project" value="TreeGrafter"/>
</dbReference>
<keyword evidence="7 14" id="KW-1133">Transmembrane helix</keyword>
<dbReference type="Proteomes" id="UP000728032">
    <property type="component" value="Unassembled WGS sequence"/>
</dbReference>
<dbReference type="CDD" id="cd03505">
    <property type="entry name" value="Delta9-FADS-like"/>
    <property type="match status" value="1"/>
</dbReference>
<feature type="transmembrane region" description="Helical" evidence="14">
    <location>
        <begin position="140"/>
        <end position="159"/>
    </location>
</feature>
<evidence type="ECO:0000256" key="6">
    <source>
        <dbReference type="ARBA" id="ARBA00022832"/>
    </source>
</evidence>